<dbReference type="InterPro" id="IPR018193">
    <property type="entry name" value="Glyc_kinase_flavodox-like_fold"/>
</dbReference>
<dbReference type="GO" id="GO:0031388">
    <property type="term" value="P:organic acid phosphorylation"/>
    <property type="evidence" value="ECO:0007669"/>
    <property type="project" value="UniProtKB-UniRule"/>
</dbReference>
<dbReference type="InterPro" id="IPR004381">
    <property type="entry name" value="Glycerate_kinase"/>
</dbReference>
<dbReference type="OrthoDB" id="9774290at2"/>
<dbReference type="InterPro" id="IPR036129">
    <property type="entry name" value="Glycerate_kinase_sf"/>
</dbReference>
<dbReference type="EMBL" id="SJDT01000002">
    <property type="protein sequence ID" value="TBW22806.1"/>
    <property type="molecule type" value="Genomic_DNA"/>
</dbReference>
<dbReference type="InterPro" id="IPR018197">
    <property type="entry name" value="Glycerate_kinase_RE-like"/>
</dbReference>
<dbReference type="Pfam" id="PF02595">
    <property type="entry name" value="Gly_kinase"/>
    <property type="match status" value="1"/>
</dbReference>
<dbReference type="GO" id="GO:0008887">
    <property type="term" value="F:glycerate kinase activity"/>
    <property type="evidence" value="ECO:0007669"/>
    <property type="project" value="UniProtKB-UniRule"/>
</dbReference>
<comment type="caution">
    <text evidence="5">The sequence shown here is derived from an EMBL/GenBank/DDBJ whole genome shotgun (WGS) entry which is preliminary data.</text>
</comment>
<name>A0A4Q9V143_9ACTO</name>
<accession>A0A4Q9V143</accession>
<evidence type="ECO:0000256" key="1">
    <source>
        <dbReference type="ARBA" id="ARBA00006284"/>
    </source>
</evidence>
<dbReference type="Gene3D" id="3.40.50.10350">
    <property type="entry name" value="Glycerate kinase, domain 1"/>
    <property type="match status" value="1"/>
</dbReference>
<dbReference type="NCBIfam" id="TIGR00045">
    <property type="entry name" value="glycerate kinase"/>
    <property type="match status" value="1"/>
</dbReference>
<evidence type="ECO:0000313" key="6">
    <source>
        <dbReference type="Proteomes" id="UP000293036"/>
    </source>
</evidence>
<dbReference type="SUPFAM" id="SSF110738">
    <property type="entry name" value="Glycerate kinase I"/>
    <property type="match status" value="1"/>
</dbReference>
<keyword evidence="2 4" id="KW-0808">Transferase</keyword>
<dbReference type="PANTHER" id="PTHR21599:SF0">
    <property type="entry name" value="GLYCERATE KINASE"/>
    <property type="match status" value="1"/>
</dbReference>
<proteinExistence type="inferred from homology"/>
<keyword evidence="3 4" id="KW-0418">Kinase</keyword>
<evidence type="ECO:0000313" key="5">
    <source>
        <dbReference type="EMBL" id="TBW22806.1"/>
    </source>
</evidence>
<reference evidence="5 6" key="1">
    <citation type="submission" date="2019-02" db="EMBL/GenBank/DDBJ databases">
        <title>Arcanobacterium bovis sp. nov., isolated from the milk of a cow with mastitis.</title>
        <authorList>
            <person name="Sammra O."/>
            <person name="Foster G."/>
            <person name="Hassan A."/>
            <person name="Alssahen M."/>
            <person name="Laemmler C."/>
            <person name="Borowiak M."/>
            <person name="Malorny B."/>
            <person name="Abdulmawjood A."/>
        </authorList>
    </citation>
    <scope>NUCLEOTIDE SEQUENCE [LARGE SCALE GENOMIC DNA]</scope>
    <source>
        <strain evidence="5 6">C605018/01/1</strain>
    </source>
</reference>
<comment type="similarity">
    <text evidence="1 4">Belongs to the glycerate kinase type-1 family.</text>
</comment>
<gene>
    <name evidence="5" type="ORF">EZJ44_02565</name>
</gene>
<keyword evidence="6" id="KW-1185">Reference proteome</keyword>
<dbReference type="Proteomes" id="UP000293036">
    <property type="component" value="Unassembled WGS sequence"/>
</dbReference>
<dbReference type="AlphaFoldDB" id="A0A4Q9V143"/>
<evidence type="ECO:0000256" key="4">
    <source>
        <dbReference type="PIRNR" id="PIRNR006078"/>
    </source>
</evidence>
<evidence type="ECO:0000256" key="2">
    <source>
        <dbReference type="ARBA" id="ARBA00022679"/>
    </source>
</evidence>
<evidence type="ECO:0000256" key="3">
    <source>
        <dbReference type="ARBA" id="ARBA00022777"/>
    </source>
</evidence>
<dbReference type="PIRSF" id="PIRSF006078">
    <property type="entry name" value="GlxK"/>
    <property type="match status" value="1"/>
</dbReference>
<protein>
    <submittedName>
        <fullName evidence="5">Glycerate kinase</fullName>
    </submittedName>
</protein>
<dbReference type="Gene3D" id="3.90.1510.10">
    <property type="entry name" value="Glycerate kinase, domain 2"/>
    <property type="match status" value="1"/>
</dbReference>
<dbReference type="PANTHER" id="PTHR21599">
    <property type="entry name" value="GLYCERATE KINASE"/>
    <property type="match status" value="1"/>
</dbReference>
<sequence>MKIVIAPDSFKETMSAKTVAKTMASAVKEVWPEAQCVEVPMADGGEGTTESLVDALGGERRDVAVLDALGRNRTAQFGWIPQQGLAVMEVAQAIGIEHICPDERDPKRSGTAGVGMMLNHILDLSPRKIIIGLGGSATNDGGWGMCHELGVRLKTVEGCEIDPFDPLQLRNASVLDASALDPRWRDVEIILACDVNNPLTGDTGATRVFGPQKGVLEVDLASFDAALSQWGSLIDEHSGEVISQRAGAGAAGGLGAAFMAFLGADNRSGIDVVIETVGLRQVVADADLVFTGEGGIDFQTKFGKTPWGVMLVAREHNIPTIAFAGKLGKGLDSLYDGGFAAIVPTVREVTDLKTALAQAQPSLFEAVKMTCQILNAKMHGWSDNASR</sequence>
<organism evidence="5 6">
    <name type="scientific">Arcanobacterium bovis</name>
    <dbReference type="NCBI Taxonomy" id="2529275"/>
    <lineage>
        <taxon>Bacteria</taxon>
        <taxon>Bacillati</taxon>
        <taxon>Actinomycetota</taxon>
        <taxon>Actinomycetes</taxon>
        <taxon>Actinomycetales</taxon>
        <taxon>Actinomycetaceae</taxon>
        <taxon>Arcanobacterium</taxon>
    </lineage>
</organism>
<dbReference type="RefSeq" id="WP_131279826.1">
    <property type="nucleotide sequence ID" value="NZ_JBHSLR010000009.1"/>
</dbReference>